<reference evidence="2 3" key="1">
    <citation type="submission" date="2016-12" db="EMBL/GenBank/DDBJ databases">
        <title>Genomic comparison of strains in the 'Actinomyces naeslundii' group.</title>
        <authorList>
            <person name="Mughal S.R."/>
            <person name="Do T."/>
            <person name="Gilbert S.C."/>
            <person name="Witherden E.A."/>
            <person name="Didelot X."/>
            <person name="Beighton D."/>
        </authorList>
    </citation>
    <scope>NUCLEOTIDE SEQUENCE [LARGE SCALE GENOMIC DNA]</scope>
    <source>
        <strain evidence="2 3">R21091</strain>
    </source>
</reference>
<sequence length="99" mass="10189">MADLRMCGETTSKIRSEVENCISEVNRSGGDSDVRSSANGLTGAGLSDDASRAADAVSKARTTFANRLTNHHNGIYNATNQLKAADGAAAACTPKNGDS</sequence>
<dbReference type="AlphaFoldDB" id="A0A1Q8VCQ9"/>
<evidence type="ECO:0000256" key="1">
    <source>
        <dbReference type="SAM" id="MobiDB-lite"/>
    </source>
</evidence>
<proteinExistence type="predicted"/>
<dbReference type="EMBL" id="MSKK01000036">
    <property type="protein sequence ID" value="OLO45888.1"/>
    <property type="molecule type" value="Genomic_DNA"/>
</dbReference>
<accession>A0A1Q8VCQ9</accession>
<name>A0A1Q8VCQ9_9ACTO</name>
<gene>
    <name evidence="2" type="ORF">BKH31_08305</name>
</gene>
<feature type="region of interest" description="Disordered" evidence="1">
    <location>
        <begin position="26"/>
        <end position="51"/>
    </location>
</feature>
<organism evidence="2 3">
    <name type="scientific">Actinomyces oris</name>
    <dbReference type="NCBI Taxonomy" id="544580"/>
    <lineage>
        <taxon>Bacteria</taxon>
        <taxon>Bacillati</taxon>
        <taxon>Actinomycetota</taxon>
        <taxon>Actinomycetes</taxon>
        <taxon>Actinomycetales</taxon>
        <taxon>Actinomycetaceae</taxon>
        <taxon>Actinomyces</taxon>
    </lineage>
</organism>
<dbReference type="Proteomes" id="UP000186471">
    <property type="component" value="Unassembled WGS sequence"/>
</dbReference>
<comment type="caution">
    <text evidence="2">The sequence shown here is derived from an EMBL/GenBank/DDBJ whole genome shotgun (WGS) entry which is preliminary data.</text>
</comment>
<protein>
    <submittedName>
        <fullName evidence="2">MFS transporter</fullName>
    </submittedName>
</protein>
<dbReference type="RefSeq" id="WP_075411875.1">
    <property type="nucleotide sequence ID" value="NZ_MSKK01000036.1"/>
</dbReference>
<evidence type="ECO:0000313" key="3">
    <source>
        <dbReference type="Proteomes" id="UP000186471"/>
    </source>
</evidence>
<evidence type="ECO:0000313" key="2">
    <source>
        <dbReference type="EMBL" id="OLO45888.1"/>
    </source>
</evidence>
<dbReference type="OrthoDB" id="3259940at2"/>